<dbReference type="GO" id="GO:0016192">
    <property type="term" value="P:vesicle-mediated transport"/>
    <property type="evidence" value="ECO:0007669"/>
    <property type="project" value="TreeGrafter"/>
</dbReference>
<evidence type="ECO:0000313" key="4">
    <source>
        <dbReference type="Proteomes" id="UP001165120"/>
    </source>
</evidence>
<dbReference type="Gene3D" id="1.10.405.10">
    <property type="entry name" value="Guanine Nucleotide Dissociation Inhibitor, domain 1"/>
    <property type="match status" value="1"/>
</dbReference>
<sequence length="717" mass="80788">MTSVDTRRTSMADRRPSMAERRPSMAERRPSMAERRPSMVERPHFQQLSQQHTSGSPLLSPPTNAQHLSLSAASSSSHLSTLQQQQQPKSRRPSVIPGLAGIEKPEITENPDECDVLICGTGLVESLLASALAWQGSNVLHVDCNPYYGDTSATLTIDQIKSWCENVNLKTPGFIGFEKALLYIPRPYELNSRDYSIDLTPKIMFAQSDLLSLLIKSRVYRYLEFQSLSAFHTFENDTFGKMSSSKEEIFTDQSLSLSTKRILMKFMKFVFEYDQNLDSNKALLDEYKHKPLLQFIRENYTKMDAKQINELVFTLGLSPSEKINTLEGLSRIKRYLVSFNVYGNFPSLVSKFGGPGEISQGFCRSAAVAGTIYKLDNHLKSYDPVEKIATFTNNSKVKVTEKIVCSPSQAPENAKYLPKQNTYEVTRLITIVKKSCKEWFSENESSAIVVFSPMSLPTKNKYPIQIIIMGASTGCCPNDQCIWYLSTIEKGEKARQDLESALLKMEESILRESEDGGFDLDGDLLNDKDLIVSKNDGMELINSVKLGKSFKEFVPKQKLVYLFKLCFTQYTAIKPFGIINEKIFQDIENNNSLNLDNLKLDNSAGSIPVDKDIIYSNMPSTEISYDGCVTEAKYLYKKIVGSDDDFFDVDFEDDDEDDATIGDNNTISDATSGVNPSVLDNSDGTQSNNQSRRHIDEEAIIDEEDEDEFNDEMDFEL</sequence>
<dbReference type="SUPFAM" id="SSF51905">
    <property type="entry name" value="FAD/NAD(P)-binding domain"/>
    <property type="match status" value="1"/>
</dbReference>
<dbReference type="PRINTS" id="PR00891">
    <property type="entry name" value="RABGDIREP"/>
</dbReference>
<feature type="region of interest" description="Disordered" evidence="2">
    <location>
        <begin position="1"/>
        <end position="97"/>
    </location>
</feature>
<dbReference type="SUPFAM" id="SSF54373">
    <property type="entry name" value="FAD-linked reductases, C-terminal domain"/>
    <property type="match status" value="1"/>
</dbReference>
<dbReference type="GO" id="GO:0005634">
    <property type="term" value="C:nucleus"/>
    <property type="evidence" value="ECO:0007669"/>
    <property type="project" value="TreeGrafter"/>
</dbReference>
<protein>
    <submittedName>
        <fullName evidence="3">Unnamed protein product</fullName>
    </submittedName>
</protein>
<organism evidence="3 4">
    <name type="scientific">Candida boidinii</name>
    <name type="common">Yeast</name>
    <dbReference type="NCBI Taxonomy" id="5477"/>
    <lineage>
        <taxon>Eukaryota</taxon>
        <taxon>Fungi</taxon>
        <taxon>Dikarya</taxon>
        <taxon>Ascomycota</taxon>
        <taxon>Saccharomycotina</taxon>
        <taxon>Pichiomycetes</taxon>
        <taxon>Pichiales</taxon>
        <taxon>Pichiaceae</taxon>
        <taxon>Ogataea</taxon>
        <taxon>Ogataea/Candida clade</taxon>
    </lineage>
</organism>
<feature type="compositionally biased region" description="Polar residues" evidence="2">
    <location>
        <begin position="46"/>
        <end position="64"/>
    </location>
</feature>
<dbReference type="Pfam" id="PF00996">
    <property type="entry name" value="GDI"/>
    <property type="match status" value="1"/>
</dbReference>
<dbReference type="GO" id="GO:0007264">
    <property type="term" value="P:small GTPase-mediated signal transduction"/>
    <property type="evidence" value="ECO:0007669"/>
    <property type="project" value="InterPro"/>
</dbReference>
<dbReference type="AlphaFoldDB" id="A0A9W6STZ3"/>
<dbReference type="Proteomes" id="UP001165120">
    <property type="component" value="Unassembled WGS sequence"/>
</dbReference>
<feature type="region of interest" description="Disordered" evidence="2">
    <location>
        <begin position="657"/>
        <end position="717"/>
    </location>
</feature>
<dbReference type="GO" id="GO:0005092">
    <property type="term" value="F:GDP-dissociation inhibitor activity"/>
    <property type="evidence" value="ECO:0007669"/>
    <property type="project" value="InterPro"/>
</dbReference>
<comment type="caution">
    <text evidence="3">The sequence shown here is derived from an EMBL/GenBank/DDBJ whole genome shotgun (WGS) entry which is preliminary data.</text>
</comment>
<dbReference type="PRINTS" id="PR00894">
    <property type="entry name" value="YEASTMRS6P"/>
</dbReference>
<dbReference type="InterPro" id="IPR017230">
    <property type="entry name" value="Mrs6"/>
</dbReference>
<feature type="compositionally biased region" description="Acidic residues" evidence="2">
    <location>
        <begin position="698"/>
        <end position="717"/>
    </location>
</feature>
<comment type="similarity">
    <text evidence="1">Belongs to the Rab GDI family.</text>
</comment>
<reference evidence="3" key="1">
    <citation type="submission" date="2023-04" db="EMBL/GenBank/DDBJ databases">
        <title>Candida boidinii NBRC 10035.</title>
        <authorList>
            <person name="Ichikawa N."/>
            <person name="Sato H."/>
            <person name="Tonouchi N."/>
        </authorList>
    </citation>
    <scope>NUCLEOTIDE SEQUENCE</scope>
    <source>
        <strain evidence="3">NBRC 10035</strain>
    </source>
</reference>
<accession>A0A9W6STZ3</accession>
<dbReference type="PIRSF" id="PIRSF037514">
    <property type="entry name" value="Rab_ger_ger_transf_A_fun"/>
    <property type="match status" value="1"/>
</dbReference>
<dbReference type="InterPro" id="IPR018203">
    <property type="entry name" value="GDP_dissociation_inhibitor"/>
</dbReference>
<gene>
    <name evidence="3" type="ORF">Cboi02_000035100</name>
</gene>
<dbReference type="PANTHER" id="PTHR11787:SF4">
    <property type="entry name" value="CHM, RAB ESCORT PROTEIN 1"/>
    <property type="match status" value="1"/>
</dbReference>
<dbReference type="GO" id="GO:0005829">
    <property type="term" value="C:cytosol"/>
    <property type="evidence" value="ECO:0007669"/>
    <property type="project" value="TreeGrafter"/>
</dbReference>
<feature type="compositionally biased region" description="Polar residues" evidence="2">
    <location>
        <begin position="662"/>
        <end position="690"/>
    </location>
</feature>
<dbReference type="PANTHER" id="PTHR11787">
    <property type="entry name" value="RAB GDP-DISSOCIATION INHIBITOR"/>
    <property type="match status" value="1"/>
</dbReference>
<evidence type="ECO:0000313" key="3">
    <source>
        <dbReference type="EMBL" id="GME66913.1"/>
    </source>
</evidence>
<keyword evidence="4" id="KW-1185">Reference proteome</keyword>
<dbReference type="EMBL" id="BSXN01000063">
    <property type="protein sequence ID" value="GME66913.1"/>
    <property type="molecule type" value="Genomic_DNA"/>
</dbReference>
<feature type="compositionally biased region" description="Low complexity" evidence="2">
    <location>
        <begin position="65"/>
        <end position="87"/>
    </location>
</feature>
<evidence type="ECO:0000256" key="1">
    <source>
        <dbReference type="ARBA" id="ARBA00005593"/>
    </source>
</evidence>
<proteinExistence type="inferred from homology"/>
<evidence type="ECO:0000256" key="2">
    <source>
        <dbReference type="SAM" id="MobiDB-lite"/>
    </source>
</evidence>
<feature type="compositionally biased region" description="Basic and acidic residues" evidence="2">
    <location>
        <begin position="1"/>
        <end position="44"/>
    </location>
</feature>
<dbReference type="InterPro" id="IPR036188">
    <property type="entry name" value="FAD/NAD-bd_sf"/>
</dbReference>
<dbReference type="GO" id="GO:0005968">
    <property type="term" value="C:Rab-protein geranylgeranyltransferase complex"/>
    <property type="evidence" value="ECO:0007669"/>
    <property type="project" value="TreeGrafter"/>
</dbReference>
<name>A0A9W6STZ3_CANBO</name>
<dbReference type="Gene3D" id="3.30.519.10">
    <property type="entry name" value="Guanine Nucleotide Dissociation Inhibitor, domain 2"/>
    <property type="match status" value="2"/>
</dbReference>
<dbReference type="Gene3D" id="3.50.50.60">
    <property type="entry name" value="FAD/NAD(P)-binding domain"/>
    <property type="match status" value="1"/>
</dbReference>